<dbReference type="Proteomes" id="UP000095200">
    <property type="component" value="Unassembled WGS sequence"/>
</dbReference>
<feature type="transmembrane region" description="Helical" evidence="14">
    <location>
        <begin position="212"/>
        <end position="235"/>
    </location>
</feature>
<dbReference type="PANTHER" id="PTHR35038">
    <property type="entry name" value="DISSIMILATORY SULFITE REDUCTASE SIRA"/>
    <property type="match status" value="1"/>
</dbReference>
<gene>
    <name evidence="16" type="ORF">DPF_0474</name>
</gene>
<dbReference type="Gene3D" id="1.10.1130.10">
    <property type="entry name" value="Flavocytochrome C3, Chain A"/>
    <property type="match status" value="1"/>
</dbReference>
<dbReference type="InterPro" id="IPR036280">
    <property type="entry name" value="Multihaem_cyt_sf"/>
</dbReference>
<dbReference type="GO" id="GO:0005886">
    <property type="term" value="C:plasma membrane"/>
    <property type="evidence" value="ECO:0007669"/>
    <property type="project" value="UniProtKB-SubCell"/>
</dbReference>
<keyword evidence="4" id="KW-1003">Cell membrane</keyword>
<evidence type="ECO:0000256" key="12">
    <source>
        <dbReference type="ARBA" id="ARBA00023136"/>
    </source>
</evidence>
<feature type="transmembrane region" description="Helical" evidence="14">
    <location>
        <begin position="255"/>
        <end position="275"/>
    </location>
</feature>
<feature type="transmembrane region" description="Helical" evidence="14">
    <location>
        <begin position="177"/>
        <end position="200"/>
    </location>
</feature>
<evidence type="ECO:0000256" key="11">
    <source>
        <dbReference type="ARBA" id="ARBA00023004"/>
    </source>
</evidence>
<evidence type="ECO:0000256" key="4">
    <source>
        <dbReference type="ARBA" id="ARBA00022475"/>
    </source>
</evidence>
<dbReference type="InterPro" id="IPR036909">
    <property type="entry name" value="Cyt_c-like_dom_sf"/>
</dbReference>
<evidence type="ECO:0000256" key="7">
    <source>
        <dbReference type="ARBA" id="ARBA00022723"/>
    </source>
</evidence>
<dbReference type="GO" id="GO:0070069">
    <property type="term" value="C:cytochrome complex"/>
    <property type="evidence" value="ECO:0007669"/>
    <property type="project" value="InterPro"/>
</dbReference>
<evidence type="ECO:0000313" key="16">
    <source>
        <dbReference type="EMBL" id="GAU07775.1"/>
    </source>
</evidence>
<evidence type="ECO:0000259" key="15">
    <source>
        <dbReference type="PROSITE" id="PS51007"/>
    </source>
</evidence>
<accession>A0A194AF03</accession>
<evidence type="ECO:0000256" key="14">
    <source>
        <dbReference type="SAM" id="Phobius"/>
    </source>
</evidence>
<keyword evidence="9" id="KW-0249">Electron transport</keyword>
<keyword evidence="12 14" id="KW-0472">Membrane</keyword>
<comment type="caution">
    <text evidence="16">The sequence shown here is derived from an EMBL/GenBank/DDBJ whole genome shotgun (WGS) entry which is preliminary data.</text>
</comment>
<dbReference type="Gene3D" id="3.90.10.10">
    <property type="entry name" value="Cytochrome C3"/>
    <property type="match status" value="1"/>
</dbReference>
<dbReference type="GO" id="GO:0046872">
    <property type="term" value="F:metal ion binding"/>
    <property type="evidence" value="ECO:0007669"/>
    <property type="project" value="UniProtKB-KW"/>
</dbReference>
<evidence type="ECO:0000313" key="17">
    <source>
        <dbReference type="Proteomes" id="UP000095200"/>
    </source>
</evidence>
<name>A0A194AF03_9BACT</name>
<evidence type="ECO:0000256" key="3">
    <source>
        <dbReference type="ARBA" id="ARBA00022448"/>
    </source>
</evidence>
<dbReference type="InterPro" id="IPR051829">
    <property type="entry name" value="Multiheme_Cytochr_ET"/>
</dbReference>
<dbReference type="Pfam" id="PF01654">
    <property type="entry name" value="Cyt_bd_oxida_I"/>
    <property type="match status" value="1"/>
</dbReference>
<dbReference type="GO" id="GO:0009055">
    <property type="term" value="F:electron transfer activity"/>
    <property type="evidence" value="ECO:0007669"/>
    <property type="project" value="InterPro"/>
</dbReference>
<dbReference type="InterPro" id="IPR009056">
    <property type="entry name" value="Cyt_c-like_dom"/>
</dbReference>
<feature type="domain" description="Cytochrome c" evidence="15">
    <location>
        <begin position="352"/>
        <end position="462"/>
    </location>
</feature>
<feature type="transmembrane region" description="Helical" evidence="14">
    <location>
        <begin position="135"/>
        <end position="157"/>
    </location>
</feature>
<organism evidence="16 17">
    <name type="scientific">Desulfoplanes formicivorans</name>
    <dbReference type="NCBI Taxonomy" id="1592317"/>
    <lineage>
        <taxon>Bacteria</taxon>
        <taxon>Pseudomonadati</taxon>
        <taxon>Thermodesulfobacteriota</taxon>
        <taxon>Desulfovibrionia</taxon>
        <taxon>Desulfovibrionales</taxon>
        <taxon>Desulfoplanaceae</taxon>
        <taxon>Desulfoplanes</taxon>
    </lineage>
</organism>
<dbReference type="OrthoDB" id="9795893at2"/>
<evidence type="ECO:0000256" key="13">
    <source>
        <dbReference type="PROSITE-ProRule" id="PRU00433"/>
    </source>
</evidence>
<evidence type="ECO:0000256" key="8">
    <source>
        <dbReference type="ARBA" id="ARBA00022729"/>
    </source>
</evidence>
<dbReference type="InterPro" id="IPR002585">
    <property type="entry name" value="Cyt-d_ubiquinol_oxidase_su_1"/>
</dbReference>
<keyword evidence="17" id="KW-1185">Reference proteome</keyword>
<dbReference type="Gene3D" id="1.10.760.10">
    <property type="entry name" value="Cytochrome c-like domain"/>
    <property type="match status" value="1"/>
</dbReference>
<evidence type="ECO:0000256" key="5">
    <source>
        <dbReference type="ARBA" id="ARBA00022617"/>
    </source>
</evidence>
<proteinExistence type="inferred from homology"/>
<dbReference type="EMBL" id="BDFE01000007">
    <property type="protein sequence ID" value="GAU07775.1"/>
    <property type="molecule type" value="Genomic_DNA"/>
</dbReference>
<evidence type="ECO:0000256" key="2">
    <source>
        <dbReference type="ARBA" id="ARBA00009819"/>
    </source>
</evidence>
<dbReference type="AlphaFoldDB" id="A0A194AF03"/>
<protein>
    <submittedName>
        <fullName evidence="16">Cytochrome C</fullName>
    </submittedName>
</protein>
<dbReference type="GO" id="GO:0020037">
    <property type="term" value="F:heme binding"/>
    <property type="evidence" value="ECO:0007669"/>
    <property type="project" value="InterPro"/>
</dbReference>
<keyword evidence="6 14" id="KW-0812">Transmembrane</keyword>
<dbReference type="PANTHER" id="PTHR35038:SF8">
    <property type="entry name" value="C-TYPE POLYHEME CYTOCHROME OMCC"/>
    <property type="match status" value="1"/>
</dbReference>
<keyword evidence="11 13" id="KW-0408">Iron</keyword>
<comment type="similarity">
    <text evidence="2">Belongs to the cytochrome ubiquinol oxidase subunit 1 family.</text>
</comment>
<keyword evidence="7 13" id="KW-0479">Metal-binding</keyword>
<keyword evidence="10 14" id="KW-1133">Transmembrane helix</keyword>
<dbReference type="STRING" id="1592317.DPF_0474"/>
<evidence type="ECO:0000256" key="10">
    <source>
        <dbReference type="ARBA" id="ARBA00022989"/>
    </source>
</evidence>
<dbReference type="PROSITE" id="PS51007">
    <property type="entry name" value="CYTC"/>
    <property type="match status" value="1"/>
</dbReference>
<feature type="transmembrane region" description="Helical" evidence="14">
    <location>
        <begin position="287"/>
        <end position="304"/>
    </location>
</feature>
<feature type="transmembrane region" description="Helical" evidence="14">
    <location>
        <begin position="103"/>
        <end position="123"/>
    </location>
</feature>
<dbReference type="SUPFAM" id="SSF46626">
    <property type="entry name" value="Cytochrome c"/>
    <property type="match status" value="1"/>
</dbReference>
<evidence type="ECO:0000256" key="1">
    <source>
        <dbReference type="ARBA" id="ARBA00004651"/>
    </source>
</evidence>
<evidence type="ECO:0000256" key="6">
    <source>
        <dbReference type="ARBA" id="ARBA00022692"/>
    </source>
</evidence>
<reference evidence="17" key="1">
    <citation type="submission" date="2016-06" db="EMBL/GenBank/DDBJ databases">
        <title>Draft genome sequence of Desulfoplanes formicivorans strain Pf12B.</title>
        <authorList>
            <person name="Watanabe M."/>
            <person name="Kojima H."/>
            <person name="Fukui M."/>
        </authorList>
    </citation>
    <scope>NUCLEOTIDE SEQUENCE [LARGE SCALE GENOMIC DNA]</scope>
    <source>
        <strain evidence="17">Pf12B</strain>
    </source>
</reference>
<dbReference type="GO" id="GO:0019646">
    <property type="term" value="P:aerobic electron transport chain"/>
    <property type="evidence" value="ECO:0007669"/>
    <property type="project" value="InterPro"/>
</dbReference>
<evidence type="ECO:0000256" key="9">
    <source>
        <dbReference type="ARBA" id="ARBA00022982"/>
    </source>
</evidence>
<sequence>MEYPIWQLTTLAGGFWIALIAVVHVYVAHFAVGGGLFLVLTEHKARREHSPIMLAYVKKHTRFFLLLSMVFGGLTGVGIWFSIALSSPQATSTLIHSFVFGWATEWVCFLGEIVALLVYYYAFDRMKPRDHLLVGWLYFVFAWLSLFFVTGIIDFMLAPGKWLETRNFWHGFFNPVFWPSVLFRTFMACIFAGLFAFITATRIKDDTTRLTVVRCCSLWTVLPFIGVILSGWWYVASFPEYAYQMVVFKIQKLGLFVPGFLVLGGVIMLGGLFMAIRMPATIKRPTALVLLAIGLGYMGCFEFSREAARKPYLINGYMYSNSILPAAVDDLNTVGVLSVAKWTSVDKVTPENEMQAGQELFQLQCASCHSIGGPMNDILPLTEKFSVFGLDSQLNGQGKLVRYMPPFVGTPQERKALATYVINGLHQGNPHLNDGPAQKPAQLATEVPDKVNDEYVLLAWNNLGMHCISDSDPYWILLPPANDIHAQLIRRGDSPEVVTEGVELAYEVEPGFENPAGHVRFWEFAQSLFGLDAPLPVNVGVSGNRVAGVMKPSADGSGFEATLVPVVPYADDGSFNPYPLFTITARDRETGEILATTRCVAPTSTEMGCKNCHGGTWRVAGVAGFTDATSADILAVHDRINKTTLLKDALKGKPRLCQSCHKDPVLGAKGKEGVISFPAAIHGWHANYLTNRDETACFRCHPAKNTGATGCLRGVHAGIGLTCISCHGTLEDHALSLLKYEDQRGIKSASRLMADLQPRVVDSKEAINPRNPWLGEPDCLNCHVDFEPPASRDVSGFNAWTSGAAELFRVRTDDMGVRCQACHGSTHANYPATNIYGRDRDNIPPLQYQGNALPIGANRQCGVCHTESMEDMDGHHYGMASTFRNMSLMKTP</sequence>
<dbReference type="RefSeq" id="WP_069857280.1">
    <property type="nucleotide sequence ID" value="NZ_BDFE01000007.1"/>
</dbReference>
<keyword evidence="5 13" id="KW-0349">Heme</keyword>
<comment type="subcellular location">
    <subcellularLocation>
        <location evidence="1">Cell membrane</location>
        <topology evidence="1">Multi-pass membrane protein</topology>
    </subcellularLocation>
</comment>
<feature type="transmembrane region" description="Helical" evidence="14">
    <location>
        <begin position="61"/>
        <end position="83"/>
    </location>
</feature>
<keyword evidence="3" id="KW-0813">Transport</keyword>
<dbReference type="SUPFAM" id="SSF48695">
    <property type="entry name" value="Multiheme cytochromes"/>
    <property type="match status" value="1"/>
</dbReference>
<feature type="transmembrane region" description="Helical" evidence="14">
    <location>
        <begin position="15"/>
        <end position="40"/>
    </location>
</feature>
<keyword evidence="8" id="KW-0732">Signal</keyword>